<keyword evidence="3" id="KW-1185">Reference proteome</keyword>
<dbReference type="RefSeq" id="XP_019048939.1">
    <property type="nucleotide sequence ID" value="XM_019189377.1"/>
</dbReference>
<sequence>MPAITANNGSYRIPQFSNPRSAYDGLTWGHSVDVVWIDSDPSEQTLSDREHEFLDICSGGGAFGEALNADGNLKNHARKTFYWLSEVNHDITAERLRNGNMLEFYIDDYSSSLEASPSPTGRCTLTIYADPSHGDVNGYLSRLPLNSADYRWYITDMKRDSTQGTLKFGYGSLGPREVTDPRECLMAYSLLMDVLRSGYPSMDANFSKVDAALKYCLPPYASDRPEPEVDLEIALEQGFLGSISAPGEEDHMPQNTQWVVTL</sequence>
<protein>
    <submittedName>
        <fullName evidence="1">Uncharacterized protein</fullName>
    </submittedName>
</protein>
<name>A0A1B9GA12_9TREE</name>
<dbReference type="EMBL" id="KI894019">
    <property type="protein sequence ID" value="OCF27869.1"/>
    <property type="molecule type" value="Genomic_DNA"/>
</dbReference>
<reference evidence="1" key="1">
    <citation type="submission" date="2013-07" db="EMBL/GenBank/DDBJ databases">
        <title>The Genome Sequence of Cryptococcus bestiolae CBS10118.</title>
        <authorList>
            <consortium name="The Broad Institute Genome Sequencing Platform"/>
            <person name="Cuomo C."/>
            <person name="Litvintseva A."/>
            <person name="Chen Y."/>
            <person name="Heitman J."/>
            <person name="Sun S."/>
            <person name="Springer D."/>
            <person name="Dromer F."/>
            <person name="Young S.K."/>
            <person name="Zeng Q."/>
            <person name="Gargeya S."/>
            <person name="Fitzgerald M."/>
            <person name="Abouelleil A."/>
            <person name="Alvarado L."/>
            <person name="Berlin A.M."/>
            <person name="Chapman S.B."/>
            <person name="Dewar J."/>
            <person name="Goldberg J."/>
            <person name="Griggs A."/>
            <person name="Gujja S."/>
            <person name="Hansen M."/>
            <person name="Howarth C."/>
            <person name="Imamovic A."/>
            <person name="Larimer J."/>
            <person name="McCowan C."/>
            <person name="Murphy C."/>
            <person name="Pearson M."/>
            <person name="Priest M."/>
            <person name="Roberts A."/>
            <person name="Saif S."/>
            <person name="Shea T."/>
            <person name="Sykes S."/>
            <person name="Wortman J."/>
            <person name="Nusbaum C."/>
            <person name="Birren B."/>
        </authorList>
    </citation>
    <scope>NUCLEOTIDE SEQUENCE [LARGE SCALE GENOMIC DNA]</scope>
    <source>
        <strain evidence="1">CBS 10118</strain>
    </source>
</reference>
<accession>A0A1B9GA12</accession>
<organism evidence="1">
    <name type="scientific">Kwoniella bestiolae CBS 10118</name>
    <dbReference type="NCBI Taxonomy" id="1296100"/>
    <lineage>
        <taxon>Eukaryota</taxon>
        <taxon>Fungi</taxon>
        <taxon>Dikarya</taxon>
        <taxon>Basidiomycota</taxon>
        <taxon>Agaricomycotina</taxon>
        <taxon>Tremellomycetes</taxon>
        <taxon>Tremellales</taxon>
        <taxon>Cryptococcaceae</taxon>
        <taxon>Kwoniella</taxon>
    </lineage>
</organism>
<dbReference type="KEGG" id="kbi:30207118"/>
<dbReference type="VEuPathDB" id="FungiDB:I302_02719"/>
<evidence type="ECO:0000313" key="2">
    <source>
        <dbReference type="EMBL" id="WVW82009.1"/>
    </source>
</evidence>
<dbReference type="EMBL" id="CP144542">
    <property type="protein sequence ID" value="WVW82009.1"/>
    <property type="molecule type" value="Genomic_DNA"/>
</dbReference>
<dbReference type="AlphaFoldDB" id="A0A1B9GA12"/>
<reference evidence="2" key="4">
    <citation type="submission" date="2024-02" db="EMBL/GenBank/DDBJ databases">
        <title>Comparative genomics of Cryptococcus and Kwoniella reveals pathogenesis evolution and contrasting modes of karyotype evolution via chromosome fusion or intercentromeric recombination.</title>
        <authorList>
            <person name="Coelho M.A."/>
            <person name="David-Palma M."/>
            <person name="Shea T."/>
            <person name="Bowers K."/>
            <person name="McGinley-Smith S."/>
            <person name="Mohammad A.W."/>
            <person name="Gnirke A."/>
            <person name="Yurkov A.M."/>
            <person name="Nowrousian M."/>
            <person name="Sun S."/>
            <person name="Cuomo C.A."/>
            <person name="Heitman J."/>
        </authorList>
    </citation>
    <scope>NUCLEOTIDE SEQUENCE</scope>
    <source>
        <strain evidence="2">CBS 10118</strain>
    </source>
</reference>
<evidence type="ECO:0000313" key="1">
    <source>
        <dbReference type="EMBL" id="OCF27869.1"/>
    </source>
</evidence>
<proteinExistence type="predicted"/>
<gene>
    <name evidence="1" type="ORF">I302_02719</name>
    <name evidence="2" type="ORF">I302_104014</name>
</gene>
<reference evidence="1" key="3">
    <citation type="submission" date="2014-01" db="EMBL/GenBank/DDBJ databases">
        <title>Evolution of pathogenesis and genome organization in the Tremellales.</title>
        <authorList>
            <person name="Cuomo C."/>
            <person name="Litvintseva A."/>
            <person name="Heitman J."/>
            <person name="Chen Y."/>
            <person name="Sun S."/>
            <person name="Springer D."/>
            <person name="Dromer F."/>
            <person name="Young S."/>
            <person name="Zeng Q."/>
            <person name="Chapman S."/>
            <person name="Gujja S."/>
            <person name="Saif S."/>
            <person name="Birren B."/>
        </authorList>
    </citation>
    <scope>NUCLEOTIDE SEQUENCE</scope>
    <source>
        <strain evidence="1">CBS 10118</strain>
    </source>
</reference>
<reference evidence="2" key="2">
    <citation type="submission" date="2013-07" db="EMBL/GenBank/DDBJ databases">
        <authorList>
            <consortium name="The Broad Institute Genome Sequencing Platform"/>
            <person name="Cuomo C."/>
            <person name="Litvintseva A."/>
            <person name="Chen Y."/>
            <person name="Heitman J."/>
            <person name="Sun S."/>
            <person name="Springer D."/>
            <person name="Dromer F."/>
            <person name="Young S.K."/>
            <person name="Zeng Q."/>
            <person name="Gargeya S."/>
            <person name="Fitzgerald M."/>
            <person name="Abouelleil A."/>
            <person name="Alvarado L."/>
            <person name="Berlin A.M."/>
            <person name="Chapman S.B."/>
            <person name="Dewar J."/>
            <person name="Goldberg J."/>
            <person name="Griggs A."/>
            <person name="Gujja S."/>
            <person name="Hansen M."/>
            <person name="Howarth C."/>
            <person name="Imamovic A."/>
            <person name="Larimer J."/>
            <person name="McCowan C."/>
            <person name="Murphy C."/>
            <person name="Pearson M."/>
            <person name="Priest M."/>
            <person name="Roberts A."/>
            <person name="Saif S."/>
            <person name="Shea T."/>
            <person name="Sykes S."/>
            <person name="Wortman J."/>
            <person name="Nusbaum C."/>
            <person name="Birren B."/>
        </authorList>
    </citation>
    <scope>NUCLEOTIDE SEQUENCE</scope>
    <source>
        <strain evidence="2">CBS 10118</strain>
    </source>
</reference>
<dbReference type="GeneID" id="30207118"/>
<evidence type="ECO:0000313" key="3">
    <source>
        <dbReference type="Proteomes" id="UP000092730"/>
    </source>
</evidence>
<dbReference type="Proteomes" id="UP000092730">
    <property type="component" value="Chromosome 2"/>
</dbReference>